<evidence type="ECO:0000256" key="1">
    <source>
        <dbReference type="SAM" id="MobiDB-lite"/>
    </source>
</evidence>
<feature type="region of interest" description="Disordered" evidence="1">
    <location>
        <begin position="121"/>
        <end position="247"/>
    </location>
</feature>
<sequence length="269" mass="30030">MDRNRKKADRRHHDRRKRGREKRNREKQSRAKQSRGKAFQDAVRGGVHGRLDRVVRIPLRDPGQTGPRCGWPVRIVHGDVHLEALPRDESGDSSRPNRAALRTVATLLLGDSPSGPVYPGFHAPAHDPVPSDAGSALPAVSNGQSRELGYRSRVRPRPTVPAHGALPQPVPVKARSGAGAPSRTGRTPMAEARGPRPASPIERRRLRRWPRDRRSRRLRHRRRRPCADGGGEQSPGTPPCGRSLQMKPPLYALRATCRRMERNKIDSAR</sequence>
<feature type="region of interest" description="Disordered" evidence="1">
    <location>
        <begin position="1"/>
        <end position="42"/>
    </location>
</feature>
<protein>
    <submittedName>
        <fullName evidence="2">Uncharacterized protein</fullName>
    </submittedName>
</protein>
<feature type="compositionally biased region" description="Basic residues" evidence="1">
    <location>
        <begin position="1"/>
        <end position="22"/>
    </location>
</feature>
<dbReference type="EMBL" id="FOQY01000024">
    <property type="protein sequence ID" value="SFK39378.1"/>
    <property type="molecule type" value="Genomic_DNA"/>
</dbReference>
<gene>
    <name evidence="2" type="ORF">SAMN05216275_12410</name>
</gene>
<feature type="compositionally biased region" description="Basic residues" evidence="1">
    <location>
        <begin position="204"/>
        <end position="224"/>
    </location>
</feature>
<keyword evidence="3" id="KW-1185">Reference proteome</keyword>
<evidence type="ECO:0000313" key="3">
    <source>
        <dbReference type="Proteomes" id="UP000199111"/>
    </source>
</evidence>
<evidence type="ECO:0000313" key="2">
    <source>
        <dbReference type="EMBL" id="SFK39378.1"/>
    </source>
</evidence>
<name>A0A1I3Z5I3_9ACTN</name>
<dbReference type="AlphaFoldDB" id="A0A1I3Z5I3"/>
<accession>A0A1I3Z5I3</accession>
<proteinExistence type="predicted"/>
<reference evidence="3" key="1">
    <citation type="submission" date="2016-10" db="EMBL/GenBank/DDBJ databases">
        <authorList>
            <person name="Varghese N."/>
            <person name="Submissions S."/>
        </authorList>
    </citation>
    <scope>NUCLEOTIDE SEQUENCE [LARGE SCALE GENOMIC DNA]</scope>
    <source>
        <strain evidence="3">CGMCC 4.2126</strain>
    </source>
</reference>
<organism evidence="2 3">
    <name type="scientific">Streptosporangium canum</name>
    <dbReference type="NCBI Taxonomy" id="324952"/>
    <lineage>
        <taxon>Bacteria</taxon>
        <taxon>Bacillati</taxon>
        <taxon>Actinomycetota</taxon>
        <taxon>Actinomycetes</taxon>
        <taxon>Streptosporangiales</taxon>
        <taxon>Streptosporangiaceae</taxon>
        <taxon>Streptosporangium</taxon>
    </lineage>
</organism>
<dbReference type="Proteomes" id="UP000199111">
    <property type="component" value="Unassembled WGS sequence"/>
</dbReference>